<evidence type="ECO:0000256" key="6">
    <source>
        <dbReference type="SAM" id="MobiDB-lite"/>
    </source>
</evidence>
<gene>
    <name evidence="10" type="ORF">PVAP13_7KG302306</name>
</gene>
<dbReference type="SUPFAM" id="SSF50249">
    <property type="entry name" value="Nucleic acid-binding proteins"/>
    <property type="match status" value="3"/>
</dbReference>
<feature type="domain" description="Replication protein A 70 kDa DNA-binding subunit B/D first OB fold" evidence="7">
    <location>
        <begin position="24"/>
        <end position="128"/>
    </location>
</feature>
<dbReference type="InterPro" id="IPR003871">
    <property type="entry name" value="RFA1B/D_OB_1st"/>
</dbReference>
<comment type="similarity">
    <text evidence="1">Belongs to the replication factor A protein 1 family.</text>
</comment>
<reference evidence="10" key="1">
    <citation type="submission" date="2020-05" db="EMBL/GenBank/DDBJ databases">
        <title>WGS assembly of Panicum virgatum.</title>
        <authorList>
            <person name="Lovell J.T."/>
            <person name="Jenkins J."/>
            <person name="Shu S."/>
            <person name="Juenger T.E."/>
            <person name="Schmutz J."/>
        </authorList>
    </citation>
    <scope>NUCLEOTIDE SEQUENCE</scope>
    <source>
        <strain evidence="10">AP13</strain>
    </source>
</reference>
<evidence type="ECO:0000259" key="8">
    <source>
        <dbReference type="Pfam" id="PF08646"/>
    </source>
</evidence>
<dbReference type="Pfam" id="PF02721">
    <property type="entry name" value="DUF223"/>
    <property type="match status" value="1"/>
</dbReference>
<dbReference type="CDD" id="cd04480">
    <property type="entry name" value="RPA1_DBD_A_like"/>
    <property type="match status" value="1"/>
</dbReference>
<comment type="caution">
    <text evidence="10">The sequence shown here is derived from an EMBL/GenBank/DDBJ whole genome shotgun (WGS) entry which is preliminary data.</text>
</comment>
<evidence type="ECO:0000256" key="3">
    <source>
        <dbReference type="ARBA" id="ARBA00022771"/>
    </source>
</evidence>
<name>A0A8T0QG73_PANVG</name>
<dbReference type="Pfam" id="PF16900">
    <property type="entry name" value="REPA_OB_2"/>
    <property type="match status" value="1"/>
</dbReference>
<feature type="domain" description="Replication factor A C-terminal" evidence="8">
    <location>
        <begin position="321"/>
        <end position="430"/>
    </location>
</feature>
<dbReference type="PANTHER" id="PTHR47165:SF3">
    <property type="entry name" value="RETROTRANSPOSON-LIKE PROTEIN"/>
    <property type="match status" value="1"/>
</dbReference>
<dbReference type="Proteomes" id="UP000823388">
    <property type="component" value="Chromosome 7K"/>
</dbReference>
<keyword evidence="4" id="KW-0862">Zinc</keyword>
<dbReference type="CDD" id="cd04476">
    <property type="entry name" value="RPA1_DBD_C"/>
    <property type="match status" value="1"/>
</dbReference>
<dbReference type="AlphaFoldDB" id="A0A8T0QG73"/>
<evidence type="ECO:0000313" key="11">
    <source>
        <dbReference type="Proteomes" id="UP000823388"/>
    </source>
</evidence>
<dbReference type="InterPro" id="IPR047192">
    <property type="entry name" value="Euk_RPA1_DBD_C"/>
</dbReference>
<keyword evidence="2" id="KW-0479">Metal-binding</keyword>
<dbReference type="EMBL" id="CM029049">
    <property type="protein sequence ID" value="KAG2574097.1"/>
    <property type="molecule type" value="Genomic_DNA"/>
</dbReference>
<dbReference type="InterPro" id="IPR012340">
    <property type="entry name" value="NA-bd_OB-fold"/>
</dbReference>
<accession>A0A8T0QG73</accession>
<dbReference type="Gene3D" id="2.40.50.140">
    <property type="entry name" value="Nucleic acid-binding proteins"/>
    <property type="match status" value="3"/>
</dbReference>
<evidence type="ECO:0000256" key="5">
    <source>
        <dbReference type="ARBA" id="ARBA00023125"/>
    </source>
</evidence>
<evidence type="ECO:0000313" key="10">
    <source>
        <dbReference type="EMBL" id="KAG2574097.1"/>
    </source>
</evidence>
<evidence type="ECO:0000256" key="4">
    <source>
        <dbReference type="ARBA" id="ARBA00022833"/>
    </source>
</evidence>
<feature type="domain" description="Replication protein A OB" evidence="9">
    <location>
        <begin position="156"/>
        <end position="239"/>
    </location>
</feature>
<dbReference type="PANTHER" id="PTHR47165">
    <property type="entry name" value="OS03G0429900 PROTEIN"/>
    <property type="match status" value="1"/>
</dbReference>
<evidence type="ECO:0000256" key="2">
    <source>
        <dbReference type="ARBA" id="ARBA00022723"/>
    </source>
</evidence>
<dbReference type="CDD" id="cd04481">
    <property type="entry name" value="RPA1_DBD_B_like"/>
    <property type="match status" value="1"/>
</dbReference>
<keyword evidence="5" id="KW-0238">DNA-binding</keyword>
<evidence type="ECO:0000259" key="7">
    <source>
        <dbReference type="Pfam" id="PF02721"/>
    </source>
</evidence>
<dbReference type="GO" id="GO:0003677">
    <property type="term" value="F:DNA binding"/>
    <property type="evidence" value="ECO:0007669"/>
    <property type="project" value="UniProtKB-KW"/>
</dbReference>
<keyword evidence="11" id="KW-1185">Reference proteome</keyword>
<protein>
    <recommendedName>
        <fullName evidence="12">Replication protein A OB domain-containing protein</fullName>
    </recommendedName>
</protein>
<sequence length="603" mass="67621">MTIVTNAENIWPKNDLLMKDKMSYSPLVSLTPKDRLKTIFVRVIRKWEFRGINDDGPLQHIDLILADTQGSAIYAEIPPTEAEKHGRIIQPCQNYIMSRFRICNAKDYYKSVQAPYMLELTCHTRVSHTEEPGSFPNYVYNLTPFSELQQFVGDRKKFHDVLGILIEAAEPEWISFSNQPKPNLRRNILLRDATGNEVRVFLWGQKASAFNIDNLNDSSGPSPTTILLTGCLVKTFQGQLYLSGHSACHWYINPEIPESETLLQSVGSQNITVRKTGTPLEDLPVPQTQQNKEHLTLREMQDIDPYEFPEKGCMCTVTITRLIDASTWWFPSCNFCNKSCKQEGCDFICYECGTTNKFSYKYKLNFITSDGTEEAEMICFGEIGRRIVGKPVETVMRTPKGNDLLPLDVAGIASSKFTFTVLMTEKSYRVPKKSYRITSIVTAYGKQKITPSLSQNAPQSSQDIGTSDKEIAKVETISAASCPSSSQLYGLLTPTKTLPIQSMHLQTPEKSVLLSSKDADVQVVEDAEATNKSAKKRLYTSVMEAEKSKVPNKSSDKDMPDIPTELAKNDAAIPSLSTKMAEKQEPINQEKAIYGKGTKSSKK</sequence>
<dbReference type="GO" id="GO:0008270">
    <property type="term" value="F:zinc ion binding"/>
    <property type="evidence" value="ECO:0007669"/>
    <property type="project" value="UniProtKB-KW"/>
</dbReference>
<organism evidence="10 11">
    <name type="scientific">Panicum virgatum</name>
    <name type="common">Blackwell switchgrass</name>
    <dbReference type="NCBI Taxonomy" id="38727"/>
    <lineage>
        <taxon>Eukaryota</taxon>
        <taxon>Viridiplantae</taxon>
        <taxon>Streptophyta</taxon>
        <taxon>Embryophyta</taxon>
        <taxon>Tracheophyta</taxon>
        <taxon>Spermatophyta</taxon>
        <taxon>Magnoliopsida</taxon>
        <taxon>Liliopsida</taxon>
        <taxon>Poales</taxon>
        <taxon>Poaceae</taxon>
        <taxon>PACMAD clade</taxon>
        <taxon>Panicoideae</taxon>
        <taxon>Panicodae</taxon>
        <taxon>Paniceae</taxon>
        <taxon>Panicinae</taxon>
        <taxon>Panicum</taxon>
        <taxon>Panicum sect. Hiantes</taxon>
    </lineage>
</organism>
<feature type="region of interest" description="Disordered" evidence="6">
    <location>
        <begin position="546"/>
        <end position="603"/>
    </location>
</feature>
<proteinExistence type="inferred from homology"/>
<evidence type="ECO:0000259" key="9">
    <source>
        <dbReference type="Pfam" id="PF16900"/>
    </source>
</evidence>
<dbReference type="InterPro" id="IPR013955">
    <property type="entry name" value="Rep_factor-A_C"/>
</dbReference>
<keyword evidence="3" id="KW-0863">Zinc-finger</keyword>
<evidence type="ECO:0000256" key="1">
    <source>
        <dbReference type="ARBA" id="ARBA00005690"/>
    </source>
</evidence>
<dbReference type="Pfam" id="PF08646">
    <property type="entry name" value="Rep_fac-A_C"/>
    <property type="match status" value="1"/>
</dbReference>
<dbReference type="InterPro" id="IPR031657">
    <property type="entry name" value="REPA_OB_2"/>
</dbReference>
<feature type="compositionally biased region" description="Basic and acidic residues" evidence="6">
    <location>
        <begin position="546"/>
        <end position="560"/>
    </location>
</feature>
<evidence type="ECO:0008006" key="12">
    <source>
        <dbReference type="Google" id="ProtNLM"/>
    </source>
</evidence>